<sequence length="264" mass="29992">MRHCFMSNQRYYGLLKSFLLDQGISVITTVNVYELEEATELARKLTGIEVRDTVPSDTLEMADEVRLIDVTPETLLERLSNGHLQQDNPKLFQRGNLGKLRELALRLVAEGVNDSLEKYREEAGLLGPSGATERILVSAQYHWNGSIYVRRGQQIAKRLGGELLVVTFFNPQKPLSKEAATFKRSLVQMVEKVEGKFVEIPISSRRSLPAKLVKYAVEHNVTRIVIGHSKQSRWQEWRKGSVVNGLLKKISNVDLFFVADRAER</sequence>
<evidence type="ECO:0000259" key="4">
    <source>
        <dbReference type="Pfam" id="PF02702"/>
    </source>
</evidence>
<dbReference type="InterPro" id="IPR052023">
    <property type="entry name" value="Histidine_kinase_KdpD"/>
</dbReference>
<dbReference type="InterPro" id="IPR027417">
    <property type="entry name" value="P-loop_NTPase"/>
</dbReference>
<comment type="caution">
    <text evidence="5">The sequence shown here is derived from an EMBL/GenBank/DDBJ whole genome shotgun (WGS) entry which is preliminary data.</text>
</comment>
<accession>A0A3D9QTY2</accession>
<keyword evidence="1" id="KW-0808">Transferase</keyword>
<dbReference type="Pfam" id="PF02702">
    <property type="entry name" value="KdpD"/>
    <property type="match status" value="1"/>
</dbReference>
<gene>
    <name evidence="5" type="ORF">A8990_14537</name>
</gene>
<dbReference type="Gene3D" id="3.40.50.300">
    <property type="entry name" value="P-loop containing nucleotide triphosphate hydrolases"/>
    <property type="match status" value="1"/>
</dbReference>
<dbReference type="SUPFAM" id="SSF52402">
    <property type="entry name" value="Adenine nucleotide alpha hydrolases-like"/>
    <property type="match status" value="1"/>
</dbReference>
<dbReference type="EMBL" id="QTTN01000045">
    <property type="protein sequence ID" value="REE67028.1"/>
    <property type="molecule type" value="Genomic_DNA"/>
</dbReference>
<dbReference type="InterPro" id="IPR014729">
    <property type="entry name" value="Rossmann-like_a/b/a_fold"/>
</dbReference>
<dbReference type="AlphaFoldDB" id="A0A3D9QTY2"/>
<dbReference type="GO" id="GO:0000155">
    <property type="term" value="F:phosphorelay sensor kinase activity"/>
    <property type="evidence" value="ECO:0007669"/>
    <property type="project" value="InterPro"/>
</dbReference>
<dbReference type="GO" id="GO:0005886">
    <property type="term" value="C:plasma membrane"/>
    <property type="evidence" value="ECO:0007669"/>
    <property type="project" value="TreeGrafter"/>
</dbReference>
<evidence type="ECO:0000256" key="1">
    <source>
        <dbReference type="ARBA" id="ARBA00022679"/>
    </source>
</evidence>
<keyword evidence="2 5" id="KW-0418">Kinase</keyword>
<dbReference type="OrthoDB" id="9806130at2"/>
<proteinExistence type="predicted"/>
<protein>
    <submittedName>
        <fullName evidence="5">Two-component system sensor histidine kinase KdpD</fullName>
    </submittedName>
</protein>
<organism evidence="5 6">
    <name type="scientific">Paenibacillus taihuensis</name>
    <dbReference type="NCBI Taxonomy" id="1156355"/>
    <lineage>
        <taxon>Bacteria</taxon>
        <taxon>Bacillati</taxon>
        <taxon>Bacillota</taxon>
        <taxon>Bacilli</taxon>
        <taxon>Bacillales</taxon>
        <taxon>Paenibacillaceae</taxon>
        <taxon>Paenibacillus</taxon>
    </lineage>
</organism>
<feature type="domain" description="Signal transduction histidine kinase osmosensitive K+ channel sensor N-terminal" evidence="4">
    <location>
        <begin position="18"/>
        <end position="112"/>
    </location>
</feature>
<keyword evidence="6" id="KW-1185">Reference proteome</keyword>
<evidence type="ECO:0000256" key="2">
    <source>
        <dbReference type="ARBA" id="ARBA00022777"/>
    </source>
</evidence>
<dbReference type="InterPro" id="IPR003852">
    <property type="entry name" value="Sig_transdc_His_kinase_KdpD_N"/>
</dbReference>
<name>A0A3D9QTY2_9BACL</name>
<keyword evidence="3" id="KW-0902">Two-component regulatory system</keyword>
<dbReference type="PANTHER" id="PTHR45569">
    <property type="entry name" value="SENSOR PROTEIN KDPD"/>
    <property type="match status" value="1"/>
</dbReference>
<reference evidence="5 6" key="1">
    <citation type="submission" date="2018-08" db="EMBL/GenBank/DDBJ databases">
        <title>Genomic Encyclopedia of Type Strains, Phase III (KMG-III): the genomes of soil and plant-associated and newly described type strains.</title>
        <authorList>
            <person name="Whitman W."/>
        </authorList>
    </citation>
    <scope>NUCLEOTIDE SEQUENCE [LARGE SCALE GENOMIC DNA]</scope>
    <source>
        <strain evidence="5 6">CGMCC 1.10966</strain>
    </source>
</reference>
<evidence type="ECO:0000313" key="6">
    <source>
        <dbReference type="Proteomes" id="UP000256304"/>
    </source>
</evidence>
<dbReference type="Proteomes" id="UP000256304">
    <property type="component" value="Unassembled WGS sequence"/>
</dbReference>
<dbReference type="Gene3D" id="3.40.50.620">
    <property type="entry name" value="HUPs"/>
    <property type="match status" value="1"/>
</dbReference>
<evidence type="ECO:0000256" key="3">
    <source>
        <dbReference type="ARBA" id="ARBA00023012"/>
    </source>
</evidence>
<dbReference type="PANTHER" id="PTHR45569:SF1">
    <property type="entry name" value="SENSOR PROTEIN KDPD"/>
    <property type="match status" value="1"/>
</dbReference>
<evidence type="ECO:0000313" key="5">
    <source>
        <dbReference type="EMBL" id="REE67028.1"/>
    </source>
</evidence>